<keyword evidence="3" id="KW-1185">Reference proteome</keyword>
<evidence type="ECO:0000313" key="2">
    <source>
        <dbReference type="EMBL" id="EAR87870.1"/>
    </source>
</evidence>
<dbReference type="GeneID" id="7832671"/>
<feature type="transmembrane region" description="Helical" evidence="1">
    <location>
        <begin position="81"/>
        <end position="109"/>
    </location>
</feature>
<keyword evidence="1 2" id="KW-0812">Transmembrane</keyword>
<dbReference type="KEGG" id="tet:TTHERM_00006340"/>
<keyword evidence="1" id="KW-0472">Membrane</keyword>
<evidence type="ECO:0000256" key="1">
    <source>
        <dbReference type="SAM" id="Phobius"/>
    </source>
</evidence>
<evidence type="ECO:0000313" key="3">
    <source>
        <dbReference type="Proteomes" id="UP000009168"/>
    </source>
</evidence>
<gene>
    <name evidence="2" type="ORF">TTHERM_00006340</name>
</gene>
<dbReference type="InParanoid" id="Q22SA2"/>
<accession>Q22SA2</accession>
<dbReference type="Proteomes" id="UP000009168">
    <property type="component" value="Unassembled WGS sequence"/>
</dbReference>
<dbReference type="HOGENOM" id="CLU_2077809_0_0_1"/>
<name>Q22SA2_TETTS</name>
<protein>
    <submittedName>
        <fullName evidence="2">Transmembrane protein, putative</fullName>
    </submittedName>
</protein>
<dbReference type="AlphaFoldDB" id="Q22SA2"/>
<sequence>MSDGNCIELNILSNQKYVGKQENYHQSQQQQSILSLELPLVKNEYSTKMLKNHIYNHSTQHQNSQELFQSPKDYFSIIRLVLFYIIMFFGILIGSFIIYKMVIVLFSFISSVLFEKDS</sequence>
<organism evidence="2 3">
    <name type="scientific">Tetrahymena thermophila (strain SB210)</name>
    <dbReference type="NCBI Taxonomy" id="312017"/>
    <lineage>
        <taxon>Eukaryota</taxon>
        <taxon>Sar</taxon>
        <taxon>Alveolata</taxon>
        <taxon>Ciliophora</taxon>
        <taxon>Intramacronucleata</taxon>
        <taxon>Oligohymenophorea</taxon>
        <taxon>Hymenostomatida</taxon>
        <taxon>Tetrahymenina</taxon>
        <taxon>Tetrahymenidae</taxon>
        <taxon>Tetrahymena</taxon>
    </lineage>
</organism>
<keyword evidence="1" id="KW-1133">Transmembrane helix</keyword>
<reference evidence="3" key="1">
    <citation type="journal article" date="2006" name="PLoS Biol.">
        <title>Macronuclear genome sequence of the ciliate Tetrahymena thermophila, a model eukaryote.</title>
        <authorList>
            <person name="Eisen J.A."/>
            <person name="Coyne R.S."/>
            <person name="Wu M."/>
            <person name="Wu D."/>
            <person name="Thiagarajan M."/>
            <person name="Wortman J.R."/>
            <person name="Badger J.H."/>
            <person name="Ren Q."/>
            <person name="Amedeo P."/>
            <person name="Jones K.M."/>
            <person name="Tallon L.J."/>
            <person name="Delcher A.L."/>
            <person name="Salzberg S.L."/>
            <person name="Silva J.C."/>
            <person name="Haas B.J."/>
            <person name="Majoros W.H."/>
            <person name="Farzad M."/>
            <person name="Carlton J.M."/>
            <person name="Smith R.K. Jr."/>
            <person name="Garg J."/>
            <person name="Pearlman R.E."/>
            <person name="Karrer K.M."/>
            <person name="Sun L."/>
            <person name="Manning G."/>
            <person name="Elde N.C."/>
            <person name="Turkewitz A.P."/>
            <person name="Asai D.J."/>
            <person name="Wilkes D.E."/>
            <person name="Wang Y."/>
            <person name="Cai H."/>
            <person name="Collins K."/>
            <person name="Stewart B.A."/>
            <person name="Lee S.R."/>
            <person name="Wilamowska K."/>
            <person name="Weinberg Z."/>
            <person name="Ruzzo W.L."/>
            <person name="Wloga D."/>
            <person name="Gaertig J."/>
            <person name="Frankel J."/>
            <person name="Tsao C.-C."/>
            <person name="Gorovsky M.A."/>
            <person name="Keeling P.J."/>
            <person name="Waller R.F."/>
            <person name="Patron N.J."/>
            <person name="Cherry J.M."/>
            <person name="Stover N.A."/>
            <person name="Krieger C.J."/>
            <person name="del Toro C."/>
            <person name="Ryder H.F."/>
            <person name="Williamson S.C."/>
            <person name="Barbeau R.A."/>
            <person name="Hamilton E.P."/>
            <person name="Orias E."/>
        </authorList>
    </citation>
    <scope>NUCLEOTIDE SEQUENCE [LARGE SCALE GENOMIC DNA]</scope>
    <source>
        <strain evidence="3">SB210</strain>
    </source>
</reference>
<proteinExistence type="predicted"/>
<dbReference type="EMBL" id="GG662845">
    <property type="protein sequence ID" value="EAR87870.1"/>
    <property type="molecule type" value="Genomic_DNA"/>
</dbReference>
<dbReference type="RefSeq" id="XP_001008115.1">
    <property type="nucleotide sequence ID" value="XM_001008115.3"/>
</dbReference>